<proteinExistence type="predicted"/>
<evidence type="ECO:0000313" key="2">
    <source>
        <dbReference type="Proteomes" id="UP000092574"/>
    </source>
</evidence>
<dbReference type="Proteomes" id="UP000092574">
    <property type="component" value="Chromosome"/>
</dbReference>
<dbReference type="Pfam" id="PF20574">
    <property type="entry name" value="DUF6783"/>
    <property type="match status" value="1"/>
</dbReference>
<dbReference type="EMBL" id="CP015405">
    <property type="protein sequence ID" value="ARE64946.1"/>
    <property type="molecule type" value="Genomic_DNA"/>
</dbReference>
<dbReference type="KEGG" id="byl:A4V09_24405"/>
<evidence type="ECO:0000313" key="1">
    <source>
        <dbReference type="EMBL" id="ARE64946.1"/>
    </source>
</evidence>
<gene>
    <name evidence="1" type="ORF">A4V09_24405</name>
</gene>
<keyword evidence="2" id="KW-1185">Reference proteome</keyword>
<protein>
    <submittedName>
        <fullName evidence="1">Uncharacterized protein</fullName>
    </submittedName>
</protein>
<organism evidence="1 2">
    <name type="scientific">Blautia pseudococcoides</name>
    <dbReference type="NCBI Taxonomy" id="1796616"/>
    <lineage>
        <taxon>Bacteria</taxon>
        <taxon>Bacillati</taxon>
        <taxon>Bacillota</taxon>
        <taxon>Clostridia</taxon>
        <taxon>Lachnospirales</taxon>
        <taxon>Lachnospiraceae</taxon>
        <taxon>Blautia</taxon>
    </lineage>
</organism>
<sequence>MCQKIHSHNVHVPLRGIFGPNSVNVARYASLIGSKSPIKCHAQLAESNFQTHSKSGKAR</sequence>
<reference evidence="1" key="1">
    <citation type="submission" date="2017-04" db="EMBL/GenBank/DDBJ databases">
        <title>Complete Genome Sequences of Twelve Strains of a Stable Defined Moderately Diverse Mouse Microbiota 2 (sDMDMm2).</title>
        <authorList>
            <person name="Uchimura Y."/>
            <person name="Wyss M."/>
            <person name="Brugiroux S."/>
            <person name="Limenitakis J.P."/>
            <person name="Stecher B."/>
            <person name="McCoy K.D."/>
            <person name="Macpherson A.J."/>
        </authorList>
    </citation>
    <scope>NUCLEOTIDE SEQUENCE</scope>
    <source>
        <strain evidence="1">YL58</strain>
    </source>
</reference>
<dbReference type="InterPro" id="IPR046710">
    <property type="entry name" value="DUF6783"/>
</dbReference>
<name>A0A1V0QES5_9FIRM</name>
<accession>A0A1V0QES5</accession>
<dbReference type="AlphaFoldDB" id="A0A1V0QES5"/>
<dbReference type="STRING" id="1796616.A4V09_24405"/>